<dbReference type="AlphaFoldDB" id="A0A9P3HGE9"/>
<proteinExistence type="predicted"/>
<comment type="caution">
    <text evidence="1">The sequence shown here is derived from an EMBL/GenBank/DDBJ whole genome shotgun (WGS) entry which is preliminary data.</text>
</comment>
<reference evidence="1" key="1">
    <citation type="submission" date="2021-11" db="EMBL/GenBank/DDBJ databases">
        <authorList>
            <person name="Herlambang A."/>
            <person name="Guo Y."/>
            <person name="Takashima Y."/>
            <person name="Nishizawa T."/>
        </authorList>
    </citation>
    <scope>NUCLEOTIDE SEQUENCE</scope>
    <source>
        <strain evidence="1">E1425</strain>
    </source>
</reference>
<reference evidence="1" key="2">
    <citation type="journal article" date="2022" name="Microbiol. Resour. Announc.">
        <title>Whole-Genome Sequence of Entomortierella parvispora E1425, a Mucoromycotan Fungus Associated with Burkholderiaceae-Related Endosymbiotic Bacteria.</title>
        <authorList>
            <person name="Herlambang A."/>
            <person name="Guo Y."/>
            <person name="Takashima Y."/>
            <person name="Narisawa K."/>
            <person name="Ohta H."/>
            <person name="Nishizawa T."/>
        </authorList>
    </citation>
    <scope>NUCLEOTIDE SEQUENCE</scope>
    <source>
        <strain evidence="1">E1425</strain>
    </source>
</reference>
<evidence type="ECO:0000313" key="2">
    <source>
        <dbReference type="Proteomes" id="UP000827284"/>
    </source>
</evidence>
<accession>A0A9P3HGE9</accession>
<evidence type="ECO:0000313" key="1">
    <source>
        <dbReference type="EMBL" id="GJJ76100.1"/>
    </source>
</evidence>
<protein>
    <submittedName>
        <fullName evidence="1">Uncharacterized protein</fullName>
    </submittedName>
</protein>
<sequence>MPLGAWSLRIPAFHLFFSRTSFLRQAPGSVHLQSSQSSLFILFVDLSAPIRQYPLALSLLSLTFPLTTHLSGQHPALQCTTSLQCQDKPQVSTASLSSTLAILQDHVWSWHQSQQSNLTTNTGLGITFGFGTSFRPQQSRQHPPFPGRDGLPPARWRALHSLVQIQTD</sequence>
<dbReference type="EMBL" id="BQFW01000012">
    <property type="protein sequence ID" value="GJJ76100.1"/>
    <property type="molecule type" value="Genomic_DNA"/>
</dbReference>
<dbReference type="Proteomes" id="UP000827284">
    <property type="component" value="Unassembled WGS sequence"/>
</dbReference>
<gene>
    <name evidence="1" type="ORF">EMPS_08459</name>
</gene>
<name>A0A9P3HGE9_9FUNG</name>
<organism evidence="1 2">
    <name type="scientific">Entomortierella parvispora</name>
    <dbReference type="NCBI Taxonomy" id="205924"/>
    <lineage>
        <taxon>Eukaryota</taxon>
        <taxon>Fungi</taxon>
        <taxon>Fungi incertae sedis</taxon>
        <taxon>Mucoromycota</taxon>
        <taxon>Mortierellomycotina</taxon>
        <taxon>Mortierellomycetes</taxon>
        <taxon>Mortierellales</taxon>
        <taxon>Mortierellaceae</taxon>
        <taxon>Entomortierella</taxon>
    </lineage>
</organism>
<keyword evidence="2" id="KW-1185">Reference proteome</keyword>